<dbReference type="EMBL" id="BSFQ01000002">
    <property type="protein sequence ID" value="GLL09655.1"/>
    <property type="molecule type" value="Genomic_DNA"/>
</dbReference>
<evidence type="ECO:0000256" key="4">
    <source>
        <dbReference type="ARBA" id="ARBA00022692"/>
    </source>
</evidence>
<feature type="transmembrane region" description="Helical" evidence="8">
    <location>
        <begin position="346"/>
        <end position="369"/>
    </location>
</feature>
<dbReference type="InterPro" id="IPR020846">
    <property type="entry name" value="MFS_dom"/>
</dbReference>
<dbReference type="PROSITE" id="PS00872">
    <property type="entry name" value="NA_GALACTOSIDE_SYMP"/>
    <property type="match status" value="1"/>
</dbReference>
<dbReference type="GO" id="GO:0008643">
    <property type="term" value="P:carbohydrate transport"/>
    <property type="evidence" value="ECO:0007669"/>
    <property type="project" value="InterPro"/>
</dbReference>
<dbReference type="PROSITE" id="PS50850">
    <property type="entry name" value="MFS"/>
    <property type="match status" value="1"/>
</dbReference>
<keyword evidence="3" id="KW-1003">Cell membrane</keyword>
<dbReference type="InterPro" id="IPR036259">
    <property type="entry name" value="MFS_trans_sf"/>
</dbReference>
<feature type="transmembrane region" description="Helical" evidence="8">
    <location>
        <begin position="430"/>
        <end position="451"/>
    </location>
</feature>
<keyword evidence="4 8" id="KW-0812">Transmembrane</keyword>
<reference evidence="10" key="2">
    <citation type="submission" date="2023-01" db="EMBL/GenBank/DDBJ databases">
        <authorList>
            <person name="Sun Q."/>
            <person name="Evtushenko L."/>
        </authorList>
    </citation>
    <scope>NUCLEOTIDE SEQUENCE</scope>
    <source>
        <strain evidence="10">VKM Ac-1069</strain>
    </source>
</reference>
<dbReference type="PANTHER" id="PTHR11328:SF24">
    <property type="entry name" value="MAJOR FACILITATOR SUPERFAMILY (MFS) PROFILE DOMAIN-CONTAINING PROTEIN"/>
    <property type="match status" value="1"/>
</dbReference>
<dbReference type="GO" id="GO:0005886">
    <property type="term" value="C:plasma membrane"/>
    <property type="evidence" value="ECO:0007669"/>
    <property type="project" value="UniProtKB-SubCell"/>
</dbReference>
<dbReference type="CDD" id="cd17332">
    <property type="entry name" value="MFS_MelB_like"/>
    <property type="match status" value="1"/>
</dbReference>
<evidence type="ECO:0000256" key="5">
    <source>
        <dbReference type="ARBA" id="ARBA00022989"/>
    </source>
</evidence>
<dbReference type="RefSeq" id="WP_051736679.1">
    <property type="nucleotide sequence ID" value="NZ_BAAAUZ010000013.1"/>
</dbReference>
<evidence type="ECO:0000256" key="6">
    <source>
        <dbReference type="ARBA" id="ARBA00023136"/>
    </source>
</evidence>
<dbReference type="SUPFAM" id="SSF103473">
    <property type="entry name" value="MFS general substrate transporter"/>
    <property type="match status" value="1"/>
</dbReference>
<feature type="transmembrane region" description="Helical" evidence="8">
    <location>
        <begin position="205"/>
        <end position="225"/>
    </location>
</feature>
<feature type="transmembrane region" description="Helical" evidence="8">
    <location>
        <begin position="106"/>
        <end position="127"/>
    </location>
</feature>
<dbReference type="Gene3D" id="1.20.1250.20">
    <property type="entry name" value="MFS general substrate transporter like domains"/>
    <property type="match status" value="2"/>
</dbReference>
<keyword evidence="5 8" id="KW-1133">Transmembrane helix</keyword>
<feature type="transmembrane region" description="Helical" evidence="8">
    <location>
        <begin position="322"/>
        <end position="340"/>
    </location>
</feature>
<protein>
    <submittedName>
        <fullName evidence="10">MFS transporter</fullName>
    </submittedName>
</protein>
<keyword evidence="2" id="KW-0813">Transport</keyword>
<evidence type="ECO:0000259" key="9">
    <source>
        <dbReference type="PROSITE" id="PS50850"/>
    </source>
</evidence>
<keyword evidence="11" id="KW-1185">Reference proteome</keyword>
<proteinExistence type="predicted"/>
<dbReference type="GO" id="GO:0015293">
    <property type="term" value="F:symporter activity"/>
    <property type="evidence" value="ECO:0007669"/>
    <property type="project" value="InterPro"/>
</dbReference>
<evidence type="ECO:0000256" key="3">
    <source>
        <dbReference type="ARBA" id="ARBA00022475"/>
    </source>
</evidence>
<feature type="transmembrane region" description="Helical" evidence="8">
    <location>
        <begin position="176"/>
        <end position="199"/>
    </location>
</feature>
<feature type="transmembrane region" description="Helical" evidence="8">
    <location>
        <begin position="289"/>
        <end position="310"/>
    </location>
</feature>
<evidence type="ECO:0000256" key="7">
    <source>
        <dbReference type="SAM" id="MobiDB-lite"/>
    </source>
</evidence>
<accession>A0A9W6NTV3</accession>
<feature type="domain" description="Major facilitator superfamily (MFS) profile" evidence="9">
    <location>
        <begin position="210"/>
        <end position="472"/>
    </location>
</feature>
<reference evidence="10" key="1">
    <citation type="journal article" date="2014" name="Int. J. Syst. Evol. Microbiol.">
        <title>Complete genome sequence of Corynebacterium casei LMG S-19264T (=DSM 44701T), isolated from a smear-ripened cheese.</title>
        <authorList>
            <consortium name="US DOE Joint Genome Institute (JGI-PGF)"/>
            <person name="Walter F."/>
            <person name="Albersmeier A."/>
            <person name="Kalinowski J."/>
            <person name="Ruckert C."/>
        </authorList>
    </citation>
    <scope>NUCLEOTIDE SEQUENCE</scope>
    <source>
        <strain evidence="10">VKM Ac-1069</strain>
    </source>
</reference>
<dbReference type="Proteomes" id="UP001143463">
    <property type="component" value="Unassembled WGS sequence"/>
</dbReference>
<gene>
    <name evidence="10" type="primary">ynaJ</name>
    <name evidence="10" type="ORF">GCM10017577_07950</name>
</gene>
<dbReference type="InterPro" id="IPR039672">
    <property type="entry name" value="MFS_2"/>
</dbReference>
<dbReference type="GO" id="GO:0006814">
    <property type="term" value="P:sodium ion transport"/>
    <property type="evidence" value="ECO:0007669"/>
    <property type="project" value="InterPro"/>
</dbReference>
<dbReference type="InterPro" id="IPR001927">
    <property type="entry name" value="Na/Gal_symport"/>
</dbReference>
<evidence type="ECO:0000313" key="11">
    <source>
        <dbReference type="Proteomes" id="UP001143463"/>
    </source>
</evidence>
<feature type="transmembrane region" description="Helical" evidence="8">
    <location>
        <begin position="65"/>
        <end position="85"/>
    </location>
</feature>
<dbReference type="AlphaFoldDB" id="A0A9W6NTV3"/>
<comment type="caution">
    <text evidence="10">The sequence shown here is derived from an EMBL/GenBank/DDBJ whole genome shotgun (WGS) entry which is preliminary data.</text>
</comment>
<feature type="region of interest" description="Disordered" evidence="7">
    <location>
        <begin position="1"/>
        <end position="25"/>
    </location>
</feature>
<evidence type="ECO:0000256" key="1">
    <source>
        <dbReference type="ARBA" id="ARBA00004651"/>
    </source>
</evidence>
<feature type="transmembrane region" description="Helical" evidence="8">
    <location>
        <begin position="257"/>
        <end position="283"/>
    </location>
</feature>
<feature type="transmembrane region" description="Helical" evidence="8">
    <location>
        <begin position="133"/>
        <end position="155"/>
    </location>
</feature>
<evidence type="ECO:0000313" key="10">
    <source>
        <dbReference type="EMBL" id="GLL09655.1"/>
    </source>
</evidence>
<comment type="subcellular location">
    <subcellularLocation>
        <location evidence="1">Cell membrane</location>
        <topology evidence="1">Multi-pass membrane protein</topology>
    </subcellularLocation>
</comment>
<feature type="transmembrane region" description="Helical" evidence="8">
    <location>
        <begin position="398"/>
        <end position="418"/>
    </location>
</feature>
<dbReference type="InterPro" id="IPR018043">
    <property type="entry name" value="Na/Gal_symport_CS"/>
</dbReference>
<organism evidence="10 11">
    <name type="scientific">Pseudonocardia halophobica</name>
    <dbReference type="NCBI Taxonomy" id="29401"/>
    <lineage>
        <taxon>Bacteria</taxon>
        <taxon>Bacillati</taxon>
        <taxon>Actinomycetota</taxon>
        <taxon>Actinomycetes</taxon>
        <taxon>Pseudonocardiales</taxon>
        <taxon>Pseudonocardiaceae</taxon>
        <taxon>Pseudonocardia</taxon>
    </lineage>
</organism>
<dbReference type="NCBIfam" id="TIGR00792">
    <property type="entry name" value="gph"/>
    <property type="match status" value="1"/>
</dbReference>
<dbReference type="Pfam" id="PF13347">
    <property type="entry name" value="MFS_2"/>
    <property type="match status" value="1"/>
</dbReference>
<sequence>MSETVHEPDPRSSDPGRGSAGVGTVRADRPSLRERLGYGAGDLASNLTWTTITSFLLFFYTDVALIGAAAAGTLLLVGRILDAIVDPAVGVLLDRTNTRFGRARPYLLFGAPVLAVLTVLTFVTPHTGGAADLVWAGVTFILVGLAYSLVNIPYGALMPMMTRDSQSRMTLSGFRFAGASLGLVVVSAATTPLVAAVGGGDQRRGFLLTVTIFAALGLLLFWIVAGTAKERVPFVHVNRERGSFKIALGTMLRNGPWLAVFGSTLAMFARLGVITGGTIYFALAVLGNPAAITLVLTAFSVSALAGSVVTPWVLRKLGHRRGIVLGLLASVVLTLALIPLRDNLPAFVAVFFVANIVGGFGFVAAPALISDTVEYQEHRSGQRNEGLLYSGYSLGTKVGTALGSALLAWGLAAIGYAPDQHTPGIATGVLWLYVGLPIVLALLQAAALACYRLEKQLPAISAELAARRASQA</sequence>
<keyword evidence="6 8" id="KW-0472">Membrane</keyword>
<feature type="compositionally biased region" description="Basic and acidic residues" evidence="7">
    <location>
        <begin position="1"/>
        <end position="14"/>
    </location>
</feature>
<evidence type="ECO:0000256" key="2">
    <source>
        <dbReference type="ARBA" id="ARBA00022448"/>
    </source>
</evidence>
<dbReference type="PANTHER" id="PTHR11328">
    <property type="entry name" value="MAJOR FACILITATOR SUPERFAMILY DOMAIN-CONTAINING PROTEIN"/>
    <property type="match status" value="1"/>
</dbReference>
<evidence type="ECO:0000256" key="8">
    <source>
        <dbReference type="SAM" id="Phobius"/>
    </source>
</evidence>
<name>A0A9W6NTV3_9PSEU</name>